<feature type="transmembrane region" description="Helical" evidence="2">
    <location>
        <begin position="43"/>
        <end position="62"/>
    </location>
</feature>
<evidence type="ECO:0000256" key="2">
    <source>
        <dbReference type="SAM" id="Phobius"/>
    </source>
</evidence>
<keyword evidence="2" id="KW-0472">Membrane</keyword>
<feature type="compositionally biased region" description="Polar residues" evidence="1">
    <location>
        <begin position="141"/>
        <end position="155"/>
    </location>
</feature>
<proteinExistence type="predicted"/>
<keyword evidence="2" id="KW-0812">Transmembrane</keyword>
<gene>
    <name evidence="3" type="ORF">UJA718_LOCUS32341</name>
</gene>
<dbReference type="AlphaFoldDB" id="A0A821DV39"/>
<feature type="non-terminal residue" evidence="3">
    <location>
        <position position="1"/>
    </location>
</feature>
<feature type="compositionally biased region" description="Acidic residues" evidence="1">
    <location>
        <begin position="120"/>
        <end position="140"/>
    </location>
</feature>
<dbReference type="Proteomes" id="UP000663873">
    <property type="component" value="Unassembled WGS sequence"/>
</dbReference>
<comment type="caution">
    <text evidence="3">The sequence shown here is derived from an EMBL/GenBank/DDBJ whole genome shotgun (WGS) entry which is preliminary data.</text>
</comment>
<feature type="compositionally biased region" description="Acidic residues" evidence="1">
    <location>
        <begin position="102"/>
        <end position="112"/>
    </location>
</feature>
<protein>
    <submittedName>
        <fullName evidence="3">Uncharacterized protein</fullName>
    </submittedName>
</protein>
<reference evidence="3" key="1">
    <citation type="submission" date="2021-02" db="EMBL/GenBank/DDBJ databases">
        <authorList>
            <person name="Nowell W R."/>
        </authorList>
    </citation>
    <scope>NUCLEOTIDE SEQUENCE</scope>
</reference>
<evidence type="ECO:0000313" key="4">
    <source>
        <dbReference type="Proteomes" id="UP000663873"/>
    </source>
</evidence>
<keyword evidence="4" id="KW-1185">Reference proteome</keyword>
<sequence length="155" mass="17578">NNPFGFMFHDLLLVWLRAFQKFITTSRQNSGVSSSTIHRFGKFVIIFSLLPIIPNLPSTIVIRRKYFYRRKCLPAKESNQNQSKDRHECTDNFDQESNGSNDELENDSEESDVPNYIQDSSEDPDGDAATEQDSGVESETSDAVTESTSQTLDTE</sequence>
<organism evidence="3 4">
    <name type="scientific">Rotaria socialis</name>
    <dbReference type="NCBI Taxonomy" id="392032"/>
    <lineage>
        <taxon>Eukaryota</taxon>
        <taxon>Metazoa</taxon>
        <taxon>Spiralia</taxon>
        <taxon>Gnathifera</taxon>
        <taxon>Rotifera</taxon>
        <taxon>Eurotatoria</taxon>
        <taxon>Bdelloidea</taxon>
        <taxon>Philodinida</taxon>
        <taxon>Philodinidae</taxon>
        <taxon>Rotaria</taxon>
    </lineage>
</organism>
<name>A0A821DV39_9BILA</name>
<keyword evidence="2" id="KW-1133">Transmembrane helix</keyword>
<dbReference type="EMBL" id="CAJOBP010027738">
    <property type="protein sequence ID" value="CAF4626782.1"/>
    <property type="molecule type" value="Genomic_DNA"/>
</dbReference>
<feature type="region of interest" description="Disordered" evidence="1">
    <location>
        <begin position="76"/>
        <end position="155"/>
    </location>
</feature>
<evidence type="ECO:0000313" key="3">
    <source>
        <dbReference type="EMBL" id="CAF4626782.1"/>
    </source>
</evidence>
<accession>A0A821DV39</accession>
<evidence type="ECO:0000256" key="1">
    <source>
        <dbReference type="SAM" id="MobiDB-lite"/>
    </source>
</evidence>